<proteinExistence type="predicted"/>
<dbReference type="EMBL" id="BK032513">
    <property type="protein sequence ID" value="DAF45017.1"/>
    <property type="molecule type" value="Genomic_DNA"/>
</dbReference>
<sequence length="233" mass="27949">MDIFSNDKIKWEKQIREFEKEYLSLTKLEQIPIYEIHFIKPTNDISYSMQIINSSKPYILNVNMGFMYLTDFDYKETLVHEFTHMIDYSTLLLDKDEKFRKNVLSLYSEFHATYEQCKYIAQTKKSIDDKIIYFCNLLNESIIEYNNNQTIRNWKAIEEAYMYYYGAIIAFNESSINKYAPQIFDCELDWSMHSFYDMINMNLPFDLIADFLNKIKKLSDTIIIAKTLDKGDY</sequence>
<accession>A0A8S5S263</accession>
<name>A0A8S5S263_9CAUD</name>
<protein>
    <submittedName>
        <fullName evidence="1">Lethal factor</fullName>
    </submittedName>
</protein>
<evidence type="ECO:0000313" key="1">
    <source>
        <dbReference type="EMBL" id="DAF45017.1"/>
    </source>
</evidence>
<reference evidence="1" key="1">
    <citation type="journal article" date="2021" name="Proc. Natl. Acad. Sci. U.S.A.">
        <title>A Catalog of Tens of Thousands of Viruses from Human Metagenomes Reveals Hidden Associations with Chronic Diseases.</title>
        <authorList>
            <person name="Tisza M.J."/>
            <person name="Buck C.B."/>
        </authorList>
    </citation>
    <scope>NUCLEOTIDE SEQUENCE</scope>
    <source>
        <strain evidence="1">CtCIv11</strain>
    </source>
</reference>
<organism evidence="1">
    <name type="scientific">Siphoviridae sp. ctCIv11</name>
    <dbReference type="NCBI Taxonomy" id="2827806"/>
    <lineage>
        <taxon>Viruses</taxon>
        <taxon>Duplodnaviria</taxon>
        <taxon>Heunggongvirae</taxon>
        <taxon>Uroviricota</taxon>
        <taxon>Caudoviricetes</taxon>
    </lineage>
</organism>